<dbReference type="CDD" id="cd02440">
    <property type="entry name" value="AdoMet_MTases"/>
    <property type="match status" value="1"/>
</dbReference>
<dbReference type="Pfam" id="PF05175">
    <property type="entry name" value="MTS"/>
    <property type="match status" value="1"/>
</dbReference>
<dbReference type="InterPro" id="IPR007848">
    <property type="entry name" value="Small_mtfrase_dom"/>
</dbReference>
<dbReference type="PANTHER" id="PTHR47816">
    <property type="entry name" value="RIBOSOMAL RNA SMALL SUBUNIT METHYLTRANSFERASE C"/>
    <property type="match status" value="1"/>
</dbReference>
<dbReference type="SUPFAM" id="SSF53335">
    <property type="entry name" value="S-adenosyl-L-methionine-dependent methyltransferases"/>
    <property type="match status" value="1"/>
</dbReference>
<feature type="region of interest" description="Disordered" evidence="3">
    <location>
        <begin position="1"/>
        <end position="34"/>
    </location>
</feature>
<gene>
    <name evidence="5" type="ORF">CAE01nite_33100</name>
</gene>
<accession>A0A512DGK1</accession>
<feature type="compositionally biased region" description="Gly residues" evidence="3">
    <location>
        <begin position="10"/>
        <end position="19"/>
    </location>
</feature>
<proteinExistence type="predicted"/>
<dbReference type="GO" id="GO:0008757">
    <property type="term" value="F:S-adenosylmethionine-dependent methyltransferase activity"/>
    <property type="evidence" value="ECO:0007669"/>
    <property type="project" value="InterPro"/>
</dbReference>
<evidence type="ECO:0000256" key="3">
    <source>
        <dbReference type="SAM" id="MobiDB-lite"/>
    </source>
</evidence>
<keyword evidence="1 5" id="KW-0489">Methyltransferase</keyword>
<dbReference type="InterPro" id="IPR046977">
    <property type="entry name" value="RsmC/RlmG"/>
</dbReference>
<reference evidence="5 6" key="1">
    <citation type="submission" date="2019-07" db="EMBL/GenBank/DDBJ databases">
        <title>Whole genome shotgun sequence of Cellulomonas aerilata NBRC 106308.</title>
        <authorList>
            <person name="Hosoyama A."/>
            <person name="Uohara A."/>
            <person name="Ohji S."/>
            <person name="Ichikawa N."/>
        </authorList>
    </citation>
    <scope>NUCLEOTIDE SEQUENCE [LARGE SCALE GENOMIC DNA]</scope>
    <source>
        <strain evidence="5 6">NBRC 106308</strain>
    </source>
</reference>
<organism evidence="5 6">
    <name type="scientific">Cellulomonas aerilata</name>
    <dbReference type="NCBI Taxonomy" id="515326"/>
    <lineage>
        <taxon>Bacteria</taxon>
        <taxon>Bacillati</taxon>
        <taxon>Actinomycetota</taxon>
        <taxon>Actinomycetes</taxon>
        <taxon>Micrococcales</taxon>
        <taxon>Cellulomonadaceae</taxon>
        <taxon>Cellulomonas</taxon>
    </lineage>
</organism>
<evidence type="ECO:0000313" key="6">
    <source>
        <dbReference type="Proteomes" id="UP000321181"/>
    </source>
</evidence>
<dbReference type="GO" id="GO:0032259">
    <property type="term" value="P:methylation"/>
    <property type="evidence" value="ECO:0007669"/>
    <property type="project" value="UniProtKB-KW"/>
</dbReference>
<dbReference type="InterPro" id="IPR029063">
    <property type="entry name" value="SAM-dependent_MTases_sf"/>
</dbReference>
<protein>
    <submittedName>
        <fullName evidence="5">16S RNA G1207 methylase RsmC</fullName>
    </submittedName>
</protein>
<dbReference type="PANTHER" id="PTHR47816:SF4">
    <property type="entry name" value="RIBOSOMAL RNA SMALL SUBUNIT METHYLTRANSFERASE C"/>
    <property type="match status" value="1"/>
</dbReference>
<evidence type="ECO:0000256" key="2">
    <source>
        <dbReference type="ARBA" id="ARBA00022679"/>
    </source>
</evidence>
<comment type="caution">
    <text evidence="5">The sequence shown here is derived from an EMBL/GenBank/DDBJ whole genome shotgun (WGS) entry which is preliminary data.</text>
</comment>
<name>A0A512DGK1_9CELL</name>
<evidence type="ECO:0000256" key="1">
    <source>
        <dbReference type="ARBA" id="ARBA00022603"/>
    </source>
</evidence>
<dbReference type="AlphaFoldDB" id="A0A512DGK1"/>
<dbReference type="EMBL" id="BJYY01000021">
    <property type="protein sequence ID" value="GEO35585.1"/>
    <property type="molecule type" value="Genomic_DNA"/>
</dbReference>
<evidence type="ECO:0000259" key="4">
    <source>
        <dbReference type="Pfam" id="PF05175"/>
    </source>
</evidence>
<evidence type="ECO:0000313" key="5">
    <source>
        <dbReference type="EMBL" id="GEO35585.1"/>
    </source>
</evidence>
<feature type="domain" description="Methyltransferase small" evidence="4">
    <location>
        <begin position="54"/>
        <end position="196"/>
    </location>
</feature>
<keyword evidence="6" id="KW-1185">Reference proteome</keyword>
<keyword evidence="2" id="KW-0808">Transferase</keyword>
<dbReference type="Gene3D" id="3.40.50.150">
    <property type="entry name" value="Vaccinia Virus protein VP39"/>
    <property type="match status" value="1"/>
</dbReference>
<dbReference type="Proteomes" id="UP000321181">
    <property type="component" value="Unassembled WGS sequence"/>
</dbReference>
<sequence length="236" mass="24577">MDGDALPGAGPAGGDGLGPDVGPADGPGDHYFSARPASADERRTLAVHLAGRDLQVETAGGVFSPGRLDLGTEVLLRTVPDPPPSGDLLDLGCGWGPVTLTLALLSPDATVWAVDVNERALDLVRRNAARLGLTRVRAVTPDDVPDDVALAALWSNPPIRVGKAALHEMLLRWLPRLAPGADAHLVVQRNLGADSLQRWLADALASSTPPDGVPASFDVDRVASAKGFRVLRVARG</sequence>